<gene>
    <name evidence="4" type="ORF">GGR23_002925</name>
</gene>
<dbReference type="Gene3D" id="3.20.20.80">
    <property type="entry name" value="Glycosidases"/>
    <property type="match status" value="1"/>
</dbReference>
<evidence type="ECO:0000313" key="4">
    <source>
        <dbReference type="EMBL" id="MBB4065718.1"/>
    </source>
</evidence>
<feature type="domain" description="Tip attachment protein J" evidence="2">
    <location>
        <begin position="778"/>
        <end position="934"/>
    </location>
</feature>
<evidence type="ECO:0000259" key="3">
    <source>
        <dbReference type="Pfam" id="PF23666"/>
    </source>
</evidence>
<dbReference type="EMBL" id="JACIEZ010000005">
    <property type="protein sequence ID" value="MBB4065718.1"/>
    <property type="molecule type" value="Genomic_DNA"/>
</dbReference>
<dbReference type="InterPro" id="IPR025195">
    <property type="entry name" value="GTA_TIM_dom"/>
</dbReference>
<protein>
    <recommendedName>
        <fullName evidence="6">Phage tail protein</fullName>
    </recommendedName>
</protein>
<dbReference type="Pfam" id="PF13547">
    <property type="entry name" value="GTA_TIM"/>
    <property type="match status" value="1"/>
</dbReference>
<organism evidence="4 5">
    <name type="scientific">Gellertiella hungarica</name>
    <dbReference type="NCBI Taxonomy" id="1572859"/>
    <lineage>
        <taxon>Bacteria</taxon>
        <taxon>Pseudomonadati</taxon>
        <taxon>Pseudomonadota</taxon>
        <taxon>Alphaproteobacteria</taxon>
        <taxon>Hyphomicrobiales</taxon>
        <taxon>Rhizobiaceae</taxon>
        <taxon>Gellertiella</taxon>
    </lineage>
</organism>
<keyword evidence="5" id="KW-1185">Reference proteome</keyword>
<feature type="domain" description="GTA TIM-barrel-like" evidence="1">
    <location>
        <begin position="426"/>
        <end position="717"/>
    </location>
</feature>
<feature type="domain" description="Rcc01698-like C-terminal" evidence="3">
    <location>
        <begin position="1025"/>
        <end position="1124"/>
    </location>
</feature>
<dbReference type="InterPro" id="IPR056490">
    <property type="entry name" value="Rcc01698_C"/>
</dbReference>
<sequence length="1280" mass="135512">MATVILQAAGAALGSAFGPLGAAAGRALGALAGSAIDNALFGAGGAGPAHLPTARIPGPEEGTPIPRVYGTVRIGGTLIWATRFLEEAVEERDGAKGSGRSGETRFTYSVSLALSLCEGPIAGVRRVFADGRELSLDGIEMRVYRGTAGQQPDPLILARQGAGKAPAYRGLAYVVFENLPLGPFGDRIPVLQFEVIRPVGALERQVRAVTLIPGATEHGYDPQTVTESMGGGSSRRLNRNTLSGQSDWTTSLDELQALCPALETVALTVSWFGTSLDLGECAVVPGVEVPVRSGESRSWTVSGLTRSGARLISTAGGGPAYGGTPSDASVIAAIRDLRRRGLKVVLYPFLLMDIPAGNTLSDPYGAARQAAYPWRGRITCRPAPGLRGSPDRTGAIPGLVARFAGTAAPEDFTPGETTVAFRGEGFGFRRMILHYAHLARLAGGVDGFLLSSELRGLTTLRDGENRFPFVAELVKLSREVAAILGSRTKITYGADWSEYFGHQPADGSGDVFFHLDPLWAAPDIHAVGIDNYLPLSDFRDGDLASAHPDGFSHAEDPAALRAGIVSGERFDWYYASEADRAARRRTPITDGAAGKPWVFAPKDIAGWWSNRHYERRGGRELATPTAWMPRMKPVWFTELGAPAIDRGANEPNLFSDPKSAESSLPAFSRGHRADSAQRRFLEAHYRHWTGGQAPAGMVSPADIFLWCWDTRPYPVFPHGSVWSDGGNWRTGHWLNGRLGAGTLADTIAAILRDHGMADADVSGVSGDLPGYVQADIVPARALLEPLVAAFGLDVLEEGGRLVFRSRAEASLPAIPLPVLAERPGEPLFSELRGEASAVPEGTLLSFSDQAADHEPARARAASLSGGGTRLADIALPAALDAGLAERLAAAHLRDLGGARRVVRFRLPSSALAVEPGDVVTLPGLSGRFLVTRIDEERERLVEARSFAPAPGGVRALPPPVPKAPRLPPGTGFSPEIVFLDLPRMGSGETAGVIRVAGLMRPWRPLILSTTQGDGSAARLTLDRPATIGRLAEALAPAGIYGRFDGKRTILVDFGFGAPSSASRAAALAGENRIAIRQPDGTAEIVGFRNAEEIAPGRFRLSGLLNGLDGTDEAGRRGAAAGAVAVLIGPAVKSLPLGEAERGRMLAYRVTGTGALGGTAGPFAFAGGLGAERPLAPAHFRAERTPSGDLLFRWVRRGRIDADDWEASDIPLDQETERYRLDILKGGSVVRRFTPGEPRCLYSALQQQADGLGPGDPLEAELRQIGRRVPEGVARRIPLPA</sequence>
<accession>A0A7W6J886</accession>
<evidence type="ECO:0008006" key="6">
    <source>
        <dbReference type="Google" id="ProtNLM"/>
    </source>
</evidence>
<name>A0A7W6J886_9HYPH</name>
<dbReference type="Proteomes" id="UP000528286">
    <property type="component" value="Unassembled WGS sequence"/>
</dbReference>
<evidence type="ECO:0000259" key="1">
    <source>
        <dbReference type="Pfam" id="PF13547"/>
    </source>
</evidence>
<reference evidence="4 5" key="1">
    <citation type="submission" date="2020-08" db="EMBL/GenBank/DDBJ databases">
        <title>Genomic Encyclopedia of Type Strains, Phase IV (KMG-IV): sequencing the most valuable type-strain genomes for metagenomic binning, comparative biology and taxonomic classification.</title>
        <authorList>
            <person name="Goeker M."/>
        </authorList>
    </citation>
    <scope>NUCLEOTIDE SEQUENCE [LARGE SCALE GENOMIC DNA]</scope>
    <source>
        <strain evidence="4 5">DSM 29853</strain>
    </source>
</reference>
<evidence type="ECO:0000259" key="2">
    <source>
        <dbReference type="Pfam" id="PF13550"/>
    </source>
</evidence>
<dbReference type="AlphaFoldDB" id="A0A7W6J886"/>
<evidence type="ECO:0000313" key="5">
    <source>
        <dbReference type="Proteomes" id="UP000528286"/>
    </source>
</evidence>
<dbReference type="RefSeq" id="WP_183367004.1">
    <property type="nucleotide sequence ID" value="NZ_JACIEZ010000005.1"/>
</dbReference>
<comment type="caution">
    <text evidence="4">The sequence shown here is derived from an EMBL/GenBank/DDBJ whole genome shotgun (WGS) entry which is preliminary data.</text>
</comment>
<dbReference type="CDD" id="cd19607">
    <property type="entry name" value="GTA_TIM-barrel-like"/>
    <property type="match status" value="1"/>
</dbReference>
<dbReference type="Pfam" id="PF13550">
    <property type="entry name" value="Phage-tail_3"/>
    <property type="match status" value="1"/>
</dbReference>
<dbReference type="InterPro" id="IPR032876">
    <property type="entry name" value="J_dom"/>
</dbReference>
<dbReference type="Pfam" id="PF23666">
    <property type="entry name" value="Rcc01698_C"/>
    <property type="match status" value="1"/>
</dbReference>
<proteinExistence type="predicted"/>